<comment type="caution">
    <text evidence="5">The sequence shown here is derived from an EMBL/GenBank/DDBJ whole genome shotgun (WGS) entry which is preliminary data.</text>
</comment>
<evidence type="ECO:0000313" key="5">
    <source>
        <dbReference type="EMBL" id="OGY50350.1"/>
    </source>
</evidence>
<dbReference type="InterPro" id="IPR001482">
    <property type="entry name" value="T2SS/T4SS_dom"/>
</dbReference>
<evidence type="ECO:0000256" key="2">
    <source>
        <dbReference type="ARBA" id="ARBA00022741"/>
    </source>
</evidence>
<dbReference type="PANTHER" id="PTHR30258:SF2">
    <property type="entry name" value="COMG OPERON PROTEIN 1"/>
    <property type="match status" value="1"/>
</dbReference>
<dbReference type="FunFam" id="3.40.50.300:FF:000398">
    <property type="entry name" value="Type IV pilus assembly ATPase PilB"/>
    <property type="match status" value="1"/>
</dbReference>
<evidence type="ECO:0000256" key="3">
    <source>
        <dbReference type="ARBA" id="ARBA00022840"/>
    </source>
</evidence>
<comment type="similarity">
    <text evidence="1">Belongs to the GSP E family.</text>
</comment>
<dbReference type="GO" id="GO:0005886">
    <property type="term" value="C:plasma membrane"/>
    <property type="evidence" value="ECO:0007669"/>
    <property type="project" value="TreeGrafter"/>
</dbReference>
<dbReference type="Gene3D" id="3.30.300.160">
    <property type="entry name" value="Type II secretion system, protein E, N-terminal domain"/>
    <property type="match status" value="1"/>
</dbReference>
<dbReference type="STRING" id="1797542.A3J59_01115"/>
<dbReference type="Pfam" id="PF00437">
    <property type="entry name" value="T2SSE"/>
    <property type="match status" value="1"/>
</dbReference>
<dbReference type="EMBL" id="MHIL01000031">
    <property type="protein sequence ID" value="OGY50350.1"/>
    <property type="molecule type" value="Genomic_DNA"/>
</dbReference>
<dbReference type="GO" id="GO:0005524">
    <property type="term" value="F:ATP binding"/>
    <property type="evidence" value="ECO:0007669"/>
    <property type="project" value="UniProtKB-KW"/>
</dbReference>
<reference evidence="5 6" key="1">
    <citation type="journal article" date="2016" name="Nat. Commun.">
        <title>Thousands of microbial genomes shed light on interconnected biogeochemical processes in an aquifer system.</title>
        <authorList>
            <person name="Anantharaman K."/>
            <person name="Brown C.T."/>
            <person name="Hug L.A."/>
            <person name="Sharon I."/>
            <person name="Castelle C.J."/>
            <person name="Probst A.J."/>
            <person name="Thomas B.C."/>
            <person name="Singh A."/>
            <person name="Wilkins M.J."/>
            <person name="Karaoz U."/>
            <person name="Brodie E.L."/>
            <person name="Williams K.H."/>
            <person name="Hubbard S.S."/>
            <person name="Banfield J.F."/>
        </authorList>
    </citation>
    <scope>NUCLEOTIDE SEQUENCE [LARGE SCALE GENOMIC DNA]</scope>
</reference>
<accession>A0A1G1YF32</accession>
<dbReference type="SUPFAM" id="SSF160246">
    <property type="entry name" value="EspE N-terminal domain-like"/>
    <property type="match status" value="1"/>
</dbReference>
<dbReference type="Gene3D" id="3.40.50.300">
    <property type="entry name" value="P-loop containing nucleotide triphosphate hydrolases"/>
    <property type="match status" value="1"/>
</dbReference>
<dbReference type="InterPro" id="IPR003593">
    <property type="entry name" value="AAA+_ATPase"/>
</dbReference>
<dbReference type="Pfam" id="PF05157">
    <property type="entry name" value="MshEN"/>
    <property type="match status" value="1"/>
</dbReference>
<gene>
    <name evidence="5" type="ORF">A3J59_01115</name>
</gene>
<proteinExistence type="inferred from homology"/>
<dbReference type="CDD" id="cd01129">
    <property type="entry name" value="PulE-GspE-like"/>
    <property type="match status" value="1"/>
</dbReference>
<dbReference type="GO" id="GO:0016887">
    <property type="term" value="F:ATP hydrolysis activity"/>
    <property type="evidence" value="ECO:0007669"/>
    <property type="project" value="TreeGrafter"/>
</dbReference>
<dbReference type="Gene3D" id="3.30.450.90">
    <property type="match status" value="1"/>
</dbReference>
<dbReference type="SUPFAM" id="SSF52540">
    <property type="entry name" value="P-loop containing nucleoside triphosphate hydrolases"/>
    <property type="match status" value="1"/>
</dbReference>
<evidence type="ECO:0000256" key="1">
    <source>
        <dbReference type="ARBA" id="ARBA00006611"/>
    </source>
</evidence>
<dbReference type="SMART" id="SM00382">
    <property type="entry name" value="AAA"/>
    <property type="match status" value="1"/>
</dbReference>
<evidence type="ECO:0000259" key="4">
    <source>
        <dbReference type="PROSITE" id="PS00662"/>
    </source>
</evidence>
<dbReference type="AlphaFoldDB" id="A0A1G1YF32"/>
<feature type="domain" description="Bacterial type II secretion system protein E" evidence="4">
    <location>
        <begin position="376"/>
        <end position="390"/>
    </location>
</feature>
<name>A0A1G1YF32_9BACT</name>
<organism evidence="5 6">
    <name type="scientific">Candidatus Buchananbacteria bacterium RIFCSPHIGHO2_02_FULL_56_16</name>
    <dbReference type="NCBI Taxonomy" id="1797542"/>
    <lineage>
        <taxon>Bacteria</taxon>
        <taxon>Candidatus Buchananiibacteriota</taxon>
    </lineage>
</organism>
<dbReference type="PROSITE" id="PS00662">
    <property type="entry name" value="T2SP_E"/>
    <property type="match status" value="1"/>
</dbReference>
<protein>
    <recommendedName>
        <fullName evidence="4">Bacterial type II secretion system protein E domain-containing protein</fullName>
    </recommendedName>
</protein>
<dbReference type="PANTHER" id="PTHR30258">
    <property type="entry name" value="TYPE II SECRETION SYSTEM PROTEIN GSPE-RELATED"/>
    <property type="match status" value="1"/>
</dbReference>
<dbReference type="InterPro" id="IPR037257">
    <property type="entry name" value="T2SS_E_N_sf"/>
</dbReference>
<dbReference type="InterPro" id="IPR007831">
    <property type="entry name" value="T2SS_GspE_N"/>
</dbReference>
<keyword evidence="3" id="KW-0067">ATP-binding</keyword>
<dbReference type="Proteomes" id="UP000177310">
    <property type="component" value="Unassembled WGS sequence"/>
</dbReference>
<dbReference type="InterPro" id="IPR027417">
    <property type="entry name" value="P-loop_NTPase"/>
</dbReference>
<evidence type="ECO:0000313" key="6">
    <source>
        <dbReference type="Proteomes" id="UP000177310"/>
    </source>
</evidence>
<keyword evidence="2" id="KW-0547">Nucleotide-binding</keyword>
<sequence length="576" mass="64300">MFTDAELKKIGLETKLFSEKELALHLEEAKKRSDSLEQYVLKQKVIGEEQLYRAAASFYQVPFIDLKQEGIRKDILFLIPEPIATTHKIVAFDKTDQELKIAALNPQDLEIFEFLRKKTGLNITISLTTPESLNEVFKNYHKGLKAEFQELTTPEQPQDTAGTGKELKELAQDLPVIRIVDTLLEYAIFENASDIHIEPTEKEVNVRYRVDGILKNVMTLPKSVHPGVVARIKILSDLKLDEHRLPQDGRFKVAAPEYKVSFRVSVIPTYDGEKVVLRLLNEKTGLLSLEQLGFQTKPLEAVKRNIDKPHGMLLVTGPTGSGKTTTLYAILNILNTPEVNITTIEDPIEYKMTGVNQSQVNPKIGYTFANGLRAYLRQDPDIIMVGEIRDQETAEIAIHAALTGHLVLSTLHTNDAPTTLPRLSEMGVPAFLVASTTNLIIAQRLVRKICQDCIESYTLTKTDLASLEKQINLTTILDTLAEEGIVTKKQSRESLLFYRGKGCKKCGKEGYRGRLGIYEVMEVTTEISNLILRGAKASELMAAAKAQGMLTILEDGFIKAKTGITTIEEVLRVAKG</sequence>